<gene>
    <name evidence="4" type="ORF">EAH69_06155</name>
</gene>
<dbReference type="RefSeq" id="WP_121934309.1">
    <property type="nucleotide sequence ID" value="NZ_RDOJ01000006.1"/>
</dbReference>
<dbReference type="InterPro" id="IPR014784">
    <property type="entry name" value="Cu2_ascorb_mOase-like_C"/>
</dbReference>
<dbReference type="GO" id="GO:0016715">
    <property type="term" value="F:oxidoreductase activity, acting on paired donors, with incorporation or reduction of molecular oxygen, reduced ascorbate as one donor, and incorporation of one atom of oxygen"/>
    <property type="evidence" value="ECO:0007669"/>
    <property type="project" value="InterPro"/>
</dbReference>
<dbReference type="Pfam" id="PF22252">
    <property type="entry name" value="PNGase_F-II_N"/>
    <property type="match status" value="1"/>
</dbReference>
<dbReference type="InterPro" id="IPR015196">
    <property type="entry name" value="PngaseF_N"/>
</dbReference>
<dbReference type="EMBL" id="RDOJ01000006">
    <property type="protein sequence ID" value="RLZ10724.1"/>
    <property type="molecule type" value="Genomic_DNA"/>
</dbReference>
<evidence type="ECO:0000256" key="1">
    <source>
        <dbReference type="ARBA" id="ARBA00023157"/>
    </source>
</evidence>
<dbReference type="Pfam" id="PF09112">
    <property type="entry name" value="N-glycanase_N"/>
    <property type="match status" value="1"/>
</dbReference>
<dbReference type="Gene3D" id="2.60.120.230">
    <property type="match status" value="1"/>
</dbReference>
<keyword evidence="5" id="KW-1185">Reference proteome</keyword>
<dbReference type="Gene3D" id="2.60.120.1570">
    <property type="entry name" value="Peptide-N-glycosidase F, N-terminal domain"/>
    <property type="match status" value="1"/>
</dbReference>
<dbReference type="InterPro" id="IPR015197">
    <property type="entry name" value="PngaseF_C"/>
</dbReference>
<keyword evidence="2" id="KW-0732">Signal</keyword>
<dbReference type="SUPFAM" id="SSF49742">
    <property type="entry name" value="PHM/PNGase F"/>
    <property type="match status" value="1"/>
</dbReference>
<feature type="signal peptide" evidence="2">
    <location>
        <begin position="1"/>
        <end position="19"/>
    </location>
</feature>
<protein>
    <submittedName>
        <fullName evidence="4">Peptide-N-glycosidase</fullName>
    </submittedName>
</protein>
<dbReference type="InterPro" id="IPR043022">
    <property type="entry name" value="PngaseF_N_sf"/>
</dbReference>
<organism evidence="4 5">
    <name type="scientific">Faecalibacter macacae</name>
    <dbReference type="NCBI Taxonomy" id="1859289"/>
    <lineage>
        <taxon>Bacteria</taxon>
        <taxon>Pseudomonadati</taxon>
        <taxon>Bacteroidota</taxon>
        <taxon>Flavobacteriia</taxon>
        <taxon>Flavobacteriales</taxon>
        <taxon>Weeksellaceae</taxon>
        <taxon>Faecalibacter</taxon>
    </lineage>
</organism>
<accession>A0A3L9MHC1</accession>
<feature type="chain" id="PRO_5018024348" evidence="2">
    <location>
        <begin position="20"/>
        <end position="556"/>
    </location>
</feature>
<dbReference type="Pfam" id="PF09113">
    <property type="entry name" value="N-glycanase_C"/>
    <property type="match status" value="1"/>
</dbReference>
<keyword evidence="1" id="KW-1015">Disulfide bond</keyword>
<evidence type="ECO:0000313" key="5">
    <source>
        <dbReference type="Proteomes" id="UP000275348"/>
    </source>
</evidence>
<dbReference type="Proteomes" id="UP000275348">
    <property type="component" value="Unassembled WGS sequence"/>
</dbReference>
<dbReference type="InterPro" id="IPR008977">
    <property type="entry name" value="PHM/PNGase_F_dom_sf"/>
</dbReference>
<evidence type="ECO:0000259" key="3">
    <source>
        <dbReference type="SMART" id="SM01290"/>
    </source>
</evidence>
<reference evidence="4 5" key="1">
    <citation type="submission" date="2018-10" db="EMBL/GenBank/DDBJ databases">
        <authorList>
            <person name="Chen X."/>
        </authorList>
    </citation>
    <scope>NUCLEOTIDE SEQUENCE [LARGE SCALE GENOMIC DNA]</scope>
    <source>
        <strain evidence="4 5">YIM 102668</strain>
    </source>
</reference>
<evidence type="ECO:0000256" key="2">
    <source>
        <dbReference type="SAM" id="SignalP"/>
    </source>
</evidence>
<proteinExistence type="predicted"/>
<sequence>MFKILSAIILTCISIHVSAQETYKITYEKYTHQKKISESNPTLVLANSQKTIIGTSNSFDEYRFYPNEITYYTNEEPNNIYSLIQFDSLQTIKTIDTISLKKHEFKKLNGTKKILGLRAKHAQIIINSNTIDLWYVDNINIKAAPNTVGLDLGFVLEHTRNNNYTIRASKIERIKNDPTEKYHDEINLPTLDPLTYKDLVWKSKFITVPLLQNQEINFGNEITSNDSILRFAHGTIAVRKIRLPRIRKGSQIFLDINQISNGDAYDRTGSAFLIPFNKKQSFLDGLKNGINKLPIYENGNGKKYQGITLTQDYEPLIELMRFFTPFGIDKYNYIQIKDKEWHKIASYRQDISEYYDLLNDKEVYIGFFIGNYDKGGHKIDANITIHDSNKQLIPNNKILALFNTTNVMEMAGQEYPTLFNSDQGLRIEFELKDDWKNAKLRYTTTGHGGWENGDEFVPKVNSIFIDDKKVFSLAPWRQDCGAYRLYNPASGNFDNGLSSSDYSRSNWCPGTVTNPYIIELGDLKAGKHTIQVKIPQGETEGGSFSSWAVSGVLLGE</sequence>
<dbReference type="SMART" id="SM01290">
    <property type="entry name" value="N-glycanase_N"/>
    <property type="match status" value="1"/>
</dbReference>
<comment type="caution">
    <text evidence="4">The sequence shown here is derived from an EMBL/GenBank/DDBJ whole genome shotgun (WGS) entry which is preliminary data.</text>
</comment>
<evidence type="ECO:0000313" key="4">
    <source>
        <dbReference type="EMBL" id="RLZ10724.1"/>
    </source>
</evidence>
<name>A0A3L9MHC1_9FLAO</name>
<dbReference type="OrthoDB" id="6281169at2"/>
<feature type="domain" description="Peptide-N-glycosidase F N-terminal" evidence="3">
    <location>
        <begin position="207"/>
        <end position="385"/>
    </location>
</feature>
<dbReference type="AlphaFoldDB" id="A0A3L9MHC1"/>